<dbReference type="GO" id="GO:0022877">
    <property type="term" value="F:protein-N(PI)-phosphohistidine-fructose phosphotransferase system transporter activity"/>
    <property type="evidence" value="ECO:0007669"/>
    <property type="project" value="InterPro"/>
</dbReference>
<dbReference type="PROSITE" id="PS51104">
    <property type="entry name" value="PTS_EIIC_TYPE_2"/>
    <property type="match status" value="1"/>
</dbReference>
<feature type="transmembrane region" description="Helical" evidence="12">
    <location>
        <begin position="548"/>
        <end position="565"/>
    </location>
</feature>
<dbReference type="InterPro" id="IPR004715">
    <property type="entry name" value="PTS_IIA_fruc"/>
</dbReference>
<keyword evidence="10 12" id="KW-1133">Transmembrane helix</keyword>
<keyword evidence="11 12" id="KW-0472">Membrane</keyword>
<organism evidence="16 17">
    <name type="scientific">Planococcus maitriensis</name>
    <dbReference type="NCBI Taxonomy" id="221799"/>
    <lineage>
        <taxon>Bacteria</taxon>
        <taxon>Bacillati</taxon>
        <taxon>Bacillota</taxon>
        <taxon>Bacilli</taxon>
        <taxon>Bacillales</taxon>
        <taxon>Caryophanaceae</taxon>
        <taxon>Planococcus</taxon>
    </lineage>
</organism>
<evidence type="ECO:0000313" key="16">
    <source>
        <dbReference type="EMBL" id="RAZ68309.1"/>
    </source>
</evidence>
<dbReference type="GO" id="GO:0009401">
    <property type="term" value="P:phosphoenolpyruvate-dependent sugar phosphotransferase system"/>
    <property type="evidence" value="ECO:0007669"/>
    <property type="project" value="UniProtKB-KW"/>
</dbReference>
<protein>
    <submittedName>
        <fullName evidence="16">PTS fructose transporter subunit IIA</fullName>
    </submittedName>
</protein>
<proteinExistence type="predicted"/>
<dbReference type="InterPro" id="IPR003501">
    <property type="entry name" value="PTS_EIIB_2/3"/>
</dbReference>
<dbReference type="PROSITE" id="PS51099">
    <property type="entry name" value="PTS_EIIB_TYPE_2"/>
    <property type="match status" value="1"/>
</dbReference>
<dbReference type="PANTHER" id="PTHR30505">
    <property type="entry name" value="FRUCTOSE-LIKE PERMEASE"/>
    <property type="match status" value="1"/>
</dbReference>
<dbReference type="EMBL" id="QLZQ01000002">
    <property type="protein sequence ID" value="RAZ68309.1"/>
    <property type="molecule type" value="Genomic_DNA"/>
</dbReference>
<dbReference type="OrthoDB" id="9782569at2"/>
<feature type="transmembrane region" description="Helical" evidence="12">
    <location>
        <begin position="470"/>
        <end position="488"/>
    </location>
</feature>
<dbReference type="InterPro" id="IPR013014">
    <property type="entry name" value="PTS_EIIC_2"/>
</dbReference>
<comment type="caution">
    <text evidence="16">The sequence shown here is derived from an EMBL/GenBank/DDBJ whole genome shotgun (WGS) entry which is preliminary data.</text>
</comment>
<feature type="transmembrane region" description="Helical" evidence="12">
    <location>
        <begin position="307"/>
        <end position="327"/>
    </location>
</feature>
<evidence type="ECO:0000256" key="1">
    <source>
        <dbReference type="ARBA" id="ARBA00004429"/>
    </source>
</evidence>
<evidence type="ECO:0000259" key="15">
    <source>
        <dbReference type="PROSITE" id="PS51104"/>
    </source>
</evidence>
<evidence type="ECO:0000256" key="12">
    <source>
        <dbReference type="SAM" id="Phobius"/>
    </source>
</evidence>
<keyword evidence="5" id="KW-0597">Phosphoprotein</keyword>
<feature type="transmembrane region" description="Helical" evidence="12">
    <location>
        <begin position="572"/>
        <end position="593"/>
    </location>
</feature>
<dbReference type="InterPro" id="IPR013011">
    <property type="entry name" value="PTS_EIIB_2"/>
</dbReference>
<keyword evidence="4" id="KW-1003">Cell membrane</keyword>
<dbReference type="InterPro" id="IPR016152">
    <property type="entry name" value="PTrfase/Anion_transptr"/>
</dbReference>
<dbReference type="PANTHER" id="PTHR30505:SF28">
    <property type="entry name" value="PTS SYSTEM 2-O-ALPHA-MANNOSYL-D-GLYCERATE-SPECIFIC EIIABC COMPONENT"/>
    <property type="match status" value="1"/>
</dbReference>
<dbReference type="PROSITE" id="PS00372">
    <property type="entry name" value="PTS_EIIA_TYPE_2_HIS"/>
    <property type="match status" value="1"/>
</dbReference>
<dbReference type="Pfam" id="PF02302">
    <property type="entry name" value="PTS_IIB"/>
    <property type="match status" value="1"/>
</dbReference>
<sequence>MRITQLLTENTIILDLRAGSKREVLNELAEQLDTAGNLNDKQQFMEDILAREEQSTTGIGDTIAIPHAKSEAVKTPAIAFGRSFEGIDFESLDGQPAQLFFMIAATAGANDDHLEALSRLATFLMDEKFRVNILEAQSKQQVLDIVSAKEAAVDGPEPAEEAAPVAGTAEPAPAGKILAVTACPTGIAHTYMAAEKLNGRAKERGINLKVETNGSSGVKNRLTDAEIAEAEAIIVAADTKVEMARFDGKHVIQTQVGKAIYEADQLLDRALAQDAPVYKHDRSKDADAGTEPKSGFYKHLMNGVSNMLPFVVGGGILIALSFFWGINAADPDSPEYNEFAAMLSTIGGGTAFYLMVPVLAGFIAMSIADRPGFAPGMIGGLLAITVTGVEEASGGSGFLGGLIAGFLAGYVTLLVKKVFSGIPQSLEGLKPVLFYPVFGILITGVIMMLINPPLTQVYTGISAFLESLGGTNLVLVGLLLGGMMAVDMGGPVNKAAYTFGIAMLDAQNFNFMATVMAAGMVPPLGLAIATTMFKKKFTKPEREAGKTAYVLGASFITEGVIPFAAADPARVIPSAIAGAATTGALVMLFDIGLRAPHGGVFVIGLVDGGVASILMYLVAILAGSFVTAILVGLLKKNVTAAA</sequence>
<dbReference type="FunFam" id="3.40.930.10:FF:000009">
    <property type="entry name" value="PTS system, fructose specific IIABC component"/>
    <property type="match status" value="1"/>
</dbReference>
<dbReference type="CDD" id="cd00211">
    <property type="entry name" value="PTS_IIA_fru"/>
    <property type="match status" value="1"/>
</dbReference>
<evidence type="ECO:0000256" key="5">
    <source>
        <dbReference type="ARBA" id="ARBA00022553"/>
    </source>
</evidence>
<evidence type="ECO:0000259" key="14">
    <source>
        <dbReference type="PROSITE" id="PS51099"/>
    </source>
</evidence>
<keyword evidence="6" id="KW-0762">Sugar transport</keyword>
<dbReference type="NCBIfam" id="TIGR01427">
    <property type="entry name" value="PTS_IIC_fructo"/>
    <property type="match status" value="1"/>
</dbReference>
<dbReference type="GO" id="GO:0005351">
    <property type="term" value="F:carbohydrate:proton symporter activity"/>
    <property type="evidence" value="ECO:0007669"/>
    <property type="project" value="InterPro"/>
</dbReference>
<dbReference type="CDD" id="cd05569">
    <property type="entry name" value="PTS_IIB_fructose"/>
    <property type="match status" value="1"/>
</dbReference>
<dbReference type="SUPFAM" id="SSF52794">
    <property type="entry name" value="PTS system IIB component-like"/>
    <property type="match status" value="1"/>
</dbReference>
<feature type="transmembrane region" description="Helical" evidence="12">
    <location>
        <begin position="395"/>
        <end position="413"/>
    </location>
</feature>
<evidence type="ECO:0000256" key="10">
    <source>
        <dbReference type="ARBA" id="ARBA00022989"/>
    </source>
</evidence>
<feature type="transmembrane region" description="Helical" evidence="12">
    <location>
        <begin position="433"/>
        <end position="450"/>
    </location>
</feature>
<evidence type="ECO:0000256" key="3">
    <source>
        <dbReference type="ARBA" id="ARBA00022448"/>
    </source>
</evidence>
<feature type="domain" description="PTS EIIB type-2" evidence="14">
    <location>
        <begin position="177"/>
        <end position="272"/>
    </location>
</feature>
<dbReference type="NCBIfam" id="TIGR00829">
    <property type="entry name" value="FRU"/>
    <property type="match status" value="1"/>
</dbReference>
<feature type="domain" description="PTS EIIC type-2" evidence="15">
    <location>
        <begin position="296"/>
        <end position="642"/>
    </location>
</feature>
<keyword evidence="7" id="KW-0808">Transferase</keyword>
<dbReference type="GO" id="GO:0005737">
    <property type="term" value="C:cytoplasm"/>
    <property type="evidence" value="ECO:0007669"/>
    <property type="project" value="UniProtKB-SubCell"/>
</dbReference>
<evidence type="ECO:0000256" key="11">
    <source>
        <dbReference type="ARBA" id="ARBA00023136"/>
    </source>
</evidence>
<dbReference type="RefSeq" id="WP_112232026.1">
    <property type="nucleotide sequence ID" value="NZ_QLZQ01000002.1"/>
</dbReference>
<name>A0A365K6Q0_9BACL</name>
<dbReference type="InterPro" id="IPR006327">
    <property type="entry name" value="PTS_IIC_fruc"/>
</dbReference>
<reference evidence="16 17" key="1">
    <citation type="submission" date="2018-06" db="EMBL/GenBank/DDBJ databases">
        <title>The draft genome sequences of strains SCU63 and S1.</title>
        <authorList>
            <person name="Gan L."/>
        </authorList>
    </citation>
    <scope>NUCLEOTIDE SEQUENCE [LARGE SCALE GENOMIC DNA]</scope>
    <source>
        <strain evidence="16 17">S1</strain>
    </source>
</reference>
<dbReference type="NCBIfam" id="TIGR00848">
    <property type="entry name" value="fruA"/>
    <property type="match status" value="1"/>
</dbReference>
<dbReference type="SUPFAM" id="SSF55804">
    <property type="entry name" value="Phoshotransferase/anion transport protein"/>
    <property type="match status" value="1"/>
</dbReference>
<evidence type="ECO:0000259" key="13">
    <source>
        <dbReference type="PROSITE" id="PS51094"/>
    </source>
</evidence>
<evidence type="ECO:0000256" key="8">
    <source>
        <dbReference type="ARBA" id="ARBA00022683"/>
    </source>
</evidence>
<evidence type="ECO:0000256" key="9">
    <source>
        <dbReference type="ARBA" id="ARBA00022692"/>
    </source>
</evidence>
<dbReference type="AlphaFoldDB" id="A0A365K6Q0"/>
<evidence type="ECO:0000256" key="2">
    <source>
        <dbReference type="ARBA" id="ARBA00004496"/>
    </source>
</evidence>
<evidence type="ECO:0000256" key="4">
    <source>
        <dbReference type="ARBA" id="ARBA00022475"/>
    </source>
</evidence>
<dbReference type="InterPro" id="IPR036095">
    <property type="entry name" value="PTS_EIIB-like_sf"/>
</dbReference>
<feature type="transmembrane region" description="Helical" evidence="12">
    <location>
        <begin position="509"/>
        <end position="528"/>
    </location>
</feature>
<dbReference type="FunFam" id="3.40.50.2300:FF:000014">
    <property type="entry name" value="PTS system fructose-like transporter subunit IIB"/>
    <property type="match status" value="1"/>
</dbReference>
<keyword evidence="9 12" id="KW-0812">Transmembrane</keyword>
<feature type="transmembrane region" description="Helical" evidence="12">
    <location>
        <begin position="613"/>
        <end position="634"/>
    </location>
</feature>
<feature type="transmembrane region" description="Helical" evidence="12">
    <location>
        <begin position="339"/>
        <end position="365"/>
    </location>
</feature>
<keyword evidence="8" id="KW-0598">Phosphotransferase system</keyword>
<dbReference type="Gene3D" id="3.40.930.10">
    <property type="entry name" value="Mannitol-specific EII, Chain A"/>
    <property type="match status" value="1"/>
</dbReference>
<dbReference type="GO" id="GO:0090563">
    <property type="term" value="F:protein-phosphocysteine-sugar phosphotransferase activity"/>
    <property type="evidence" value="ECO:0007669"/>
    <property type="project" value="TreeGrafter"/>
</dbReference>
<feature type="transmembrane region" description="Helical" evidence="12">
    <location>
        <begin position="372"/>
        <end position="389"/>
    </location>
</feature>
<keyword evidence="17" id="KW-1185">Reference proteome</keyword>
<feature type="domain" description="PTS EIIA type-2" evidence="13">
    <location>
        <begin position="5"/>
        <end position="149"/>
    </location>
</feature>
<keyword evidence="3" id="KW-0813">Transport</keyword>
<evidence type="ECO:0000256" key="7">
    <source>
        <dbReference type="ARBA" id="ARBA00022679"/>
    </source>
</evidence>
<dbReference type="InterPro" id="IPR050864">
    <property type="entry name" value="Bacterial_PTS_Sugar_Transport"/>
</dbReference>
<dbReference type="InterPro" id="IPR003353">
    <property type="entry name" value="PTS_IIB_fruc"/>
</dbReference>
<dbReference type="Proteomes" id="UP000251869">
    <property type="component" value="Unassembled WGS sequence"/>
</dbReference>
<dbReference type="PROSITE" id="PS51094">
    <property type="entry name" value="PTS_EIIA_TYPE_2"/>
    <property type="match status" value="1"/>
</dbReference>
<evidence type="ECO:0000256" key="6">
    <source>
        <dbReference type="ARBA" id="ARBA00022597"/>
    </source>
</evidence>
<gene>
    <name evidence="16" type="ORF">DP119_06470</name>
</gene>
<dbReference type="InterPro" id="IPR002178">
    <property type="entry name" value="PTS_EIIA_type-2_dom"/>
</dbReference>
<dbReference type="Pfam" id="PF00359">
    <property type="entry name" value="PTS_EIIA_2"/>
    <property type="match status" value="1"/>
</dbReference>
<accession>A0A365K6Q0</accession>
<evidence type="ECO:0000313" key="17">
    <source>
        <dbReference type="Proteomes" id="UP000251869"/>
    </source>
</evidence>
<dbReference type="GO" id="GO:0005886">
    <property type="term" value="C:plasma membrane"/>
    <property type="evidence" value="ECO:0007669"/>
    <property type="project" value="UniProtKB-SubCell"/>
</dbReference>
<comment type="subcellular location">
    <subcellularLocation>
        <location evidence="1">Cell inner membrane</location>
        <topology evidence="1">Multi-pass membrane protein</topology>
    </subcellularLocation>
    <subcellularLocation>
        <location evidence="2">Cytoplasm</location>
    </subcellularLocation>
</comment>
<dbReference type="Gene3D" id="3.40.50.2300">
    <property type="match status" value="1"/>
</dbReference>